<dbReference type="PROSITE" id="PS51722">
    <property type="entry name" value="G_TR_2"/>
    <property type="match status" value="1"/>
</dbReference>
<evidence type="ECO:0000259" key="5">
    <source>
        <dbReference type="PROSITE" id="PS51722"/>
    </source>
</evidence>
<dbReference type="Proteomes" id="UP000014634">
    <property type="component" value="Unassembled WGS sequence"/>
</dbReference>
<gene>
    <name evidence="6" type="ORF">HMPREF9195_00080</name>
</gene>
<dbReference type="Gene3D" id="2.40.30.10">
    <property type="entry name" value="Translation factors"/>
    <property type="match status" value="1"/>
</dbReference>
<keyword evidence="3" id="KW-0648">Protein biosynthesis</keyword>
<dbReference type="Gene3D" id="3.40.50.300">
    <property type="entry name" value="P-loop containing nucleotide triphosphate hydrolases"/>
    <property type="match status" value="1"/>
</dbReference>
<dbReference type="AlphaFoldDB" id="A0AA87NSS5"/>
<dbReference type="SUPFAM" id="SSF52540">
    <property type="entry name" value="P-loop containing nucleoside triphosphate hydrolases"/>
    <property type="match status" value="1"/>
</dbReference>
<dbReference type="GO" id="GO:0001514">
    <property type="term" value="P:selenocysteine incorporation"/>
    <property type="evidence" value="ECO:0007669"/>
    <property type="project" value="InterPro"/>
</dbReference>
<dbReference type="InterPro" id="IPR036390">
    <property type="entry name" value="WH_DNA-bd_sf"/>
</dbReference>
<dbReference type="InterPro" id="IPR050055">
    <property type="entry name" value="EF-Tu_GTPase"/>
</dbReference>
<accession>A0AA87NSS5</accession>
<dbReference type="GO" id="GO:0003723">
    <property type="term" value="F:RNA binding"/>
    <property type="evidence" value="ECO:0007669"/>
    <property type="project" value="InterPro"/>
</dbReference>
<reference evidence="6 7" key="1">
    <citation type="submission" date="2013-04" db="EMBL/GenBank/DDBJ databases">
        <title>The Genome Sequence of Treponema medium ATCC 700293.</title>
        <authorList>
            <consortium name="The Broad Institute Genomics Platform"/>
            <person name="Earl A."/>
            <person name="Ward D."/>
            <person name="Feldgarden M."/>
            <person name="Gevers D."/>
            <person name="Leonetti C."/>
            <person name="Blanton J.M."/>
            <person name="Dewhirst F.E."/>
            <person name="Izard J."/>
            <person name="Walker B."/>
            <person name="Young S."/>
            <person name="Zeng Q."/>
            <person name="Gargeya S."/>
            <person name="Fitzgerald M."/>
            <person name="Haas B."/>
            <person name="Abouelleil A."/>
            <person name="Allen A.W."/>
            <person name="Alvarado L."/>
            <person name="Arachchi H.M."/>
            <person name="Berlin A.M."/>
            <person name="Chapman S.B."/>
            <person name="Gainer-Dewar J."/>
            <person name="Goldberg J."/>
            <person name="Griggs A."/>
            <person name="Gujja S."/>
            <person name="Hansen M."/>
            <person name="Howarth C."/>
            <person name="Imamovic A."/>
            <person name="Ireland A."/>
            <person name="Larimer J."/>
            <person name="McCowan C."/>
            <person name="Murphy C."/>
            <person name="Pearson M."/>
            <person name="Poon T.W."/>
            <person name="Priest M."/>
            <person name="Roberts A."/>
            <person name="Saif S."/>
            <person name="Shea T."/>
            <person name="Sisk P."/>
            <person name="Sykes S."/>
            <person name="Wortman J."/>
            <person name="Nusbaum C."/>
            <person name="Birren B."/>
        </authorList>
    </citation>
    <scope>NUCLEOTIDE SEQUENCE [LARGE SCALE GENOMIC DNA]</scope>
    <source>
        <strain evidence="6 7">ATCC 700293</strain>
    </source>
</reference>
<evidence type="ECO:0000313" key="7">
    <source>
        <dbReference type="Proteomes" id="UP000014634"/>
    </source>
</evidence>
<dbReference type="Gene3D" id="1.10.10.10">
    <property type="entry name" value="Winged helix-like DNA-binding domain superfamily/Winged helix DNA-binding domain"/>
    <property type="match status" value="1"/>
</dbReference>
<dbReference type="NCBIfam" id="TIGR00475">
    <property type="entry name" value="selB"/>
    <property type="match status" value="1"/>
</dbReference>
<dbReference type="PANTHER" id="PTHR43721:SF22">
    <property type="entry name" value="ELONGATION FACTOR TU, MITOCHONDRIAL"/>
    <property type="match status" value="1"/>
</dbReference>
<proteinExistence type="predicted"/>
<dbReference type="SUPFAM" id="SSF50447">
    <property type="entry name" value="Translation proteins"/>
    <property type="match status" value="1"/>
</dbReference>
<dbReference type="GO" id="GO:0003746">
    <property type="term" value="F:translation elongation factor activity"/>
    <property type="evidence" value="ECO:0007669"/>
    <property type="project" value="UniProtKB-KW"/>
</dbReference>
<evidence type="ECO:0000256" key="3">
    <source>
        <dbReference type="ARBA" id="ARBA00022917"/>
    </source>
</evidence>
<dbReference type="SUPFAM" id="SSF46785">
    <property type="entry name" value="Winged helix' DNA-binding domain"/>
    <property type="match status" value="1"/>
</dbReference>
<sequence>MAYILGTAGHVDHGKTALVKCLTGVETSHIPEEKKRGMTIELGFAALEDPVHGTIGIVDVPGHERFIRNMVAGTWGLDAAMLIVAADDGWMQMSSDHLRVLKAMHINSILLVITKSDLADPDMIELIREDANRHCREILGRELPSVAVSAHTGAGIDELKKKITELLSAVRTAPLDKPFLYIDRAFTLKGIGITVTGTLRGKSIAVGDQLALYPDGTECKIKNIQNHHADVSSSESGMRTALNLKISEKEKVARGMLLAGLGESPVLQGSELLVRVDEYFNKQETGAGIKNHIELELATGSTNAIGAIHFNKTDPTLARVSLQEPIAGRWNQPAVLIRHGGSSILASCRILAAFDSYRASVFKQFFSVYAGRELPSWKSCGFFITGFIEKDRAEPKELSVDAKDVTACGKQLIFTKKLAEWEAKILETAKKSQAGFTAEEIDTAVPVKVRQEILKKLCAENKLANEGSVYKLAGSGDTLSKTAQQLLQLALKAGFDGIEIDKIQLPQVRKDARDLVKLGKLVVLENFLHYHREIYDKAIAAILKGKKAGDIITIADARTATNLSRKYVIPLLNVLEKNGKVKRQENDRIVL</sequence>
<keyword evidence="4" id="KW-0342">GTP-binding</keyword>
<dbReference type="GO" id="GO:0005525">
    <property type="term" value="F:GTP binding"/>
    <property type="evidence" value="ECO:0007669"/>
    <property type="project" value="UniProtKB-KW"/>
</dbReference>
<evidence type="ECO:0000256" key="1">
    <source>
        <dbReference type="ARBA" id="ARBA00004496"/>
    </source>
</evidence>
<comment type="subcellular location">
    <subcellularLocation>
        <location evidence="1">Cytoplasm</location>
    </subcellularLocation>
</comment>
<comment type="caution">
    <text evidence="6">The sequence shown here is derived from an EMBL/GenBank/DDBJ whole genome shotgun (WGS) entry which is preliminary data.</text>
</comment>
<dbReference type="GO" id="GO:0005737">
    <property type="term" value="C:cytoplasm"/>
    <property type="evidence" value="ECO:0007669"/>
    <property type="project" value="UniProtKB-SubCell"/>
</dbReference>
<name>A0AA87NSS5_TREMD</name>
<dbReference type="Pfam" id="PF00009">
    <property type="entry name" value="GTP_EFTU"/>
    <property type="match status" value="1"/>
</dbReference>
<dbReference type="InterPro" id="IPR027417">
    <property type="entry name" value="P-loop_NTPase"/>
</dbReference>
<evidence type="ECO:0000313" key="6">
    <source>
        <dbReference type="EMBL" id="EPF30067.1"/>
    </source>
</evidence>
<dbReference type="InterPro" id="IPR000795">
    <property type="entry name" value="T_Tr_GTP-bd_dom"/>
</dbReference>
<dbReference type="PRINTS" id="PR00315">
    <property type="entry name" value="ELONGATNFCT"/>
</dbReference>
<organism evidence="6 7">
    <name type="scientific">Treponema medium ATCC 700293</name>
    <dbReference type="NCBI Taxonomy" id="1125700"/>
    <lineage>
        <taxon>Bacteria</taxon>
        <taxon>Pseudomonadati</taxon>
        <taxon>Spirochaetota</taxon>
        <taxon>Spirochaetia</taxon>
        <taxon>Spirochaetales</taxon>
        <taxon>Treponemataceae</taxon>
        <taxon>Treponema</taxon>
    </lineage>
</organism>
<evidence type="ECO:0000256" key="4">
    <source>
        <dbReference type="ARBA" id="ARBA00023134"/>
    </source>
</evidence>
<dbReference type="InterPro" id="IPR004535">
    <property type="entry name" value="Transl_elong_SelB"/>
</dbReference>
<dbReference type="Pfam" id="PF09107">
    <property type="entry name" value="WHD_3rd_SelB"/>
    <property type="match status" value="1"/>
</dbReference>
<dbReference type="GO" id="GO:0003924">
    <property type="term" value="F:GTPase activity"/>
    <property type="evidence" value="ECO:0007669"/>
    <property type="project" value="InterPro"/>
</dbReference>
<dbReference type="InterPro" id="IPR036388">
    <property type="entry name" value="WH-like_DNA-bd_sf"/>
</dbReference>
<feature type="domain" description="Tr-type G" evidence="5">
    <location>
        <begin position="1"/>
        <end position="175"/>
    </location>
</feature>
<dbReference type="CDD" id="cd04171">
    <property type="entry name" value="SelB"/>
    <property type="match status" value="1"/>
</dbReference>
<keyword evidence="2" id="KW-0963">Cytoplasm</keyword>
<dbReference type="InterPro" id="IPR015191">
    <property type="entry name" value="SelB_WHD4"/>
</dbReference>
<keyword evidence="6" id="KW-0251">Elongation factor</keyword>
<keyword evidence="4" id="KW-0547">Nucleotide-binding</keyword>
<dbReference type="EMBL" id="ATFE01000001">
    <property type="protein sequence ID" value="EPF30067.1"/>
    <property type="molecule type" value="Genomic_DNA"/>
</dbReference>
<dbReference type="RefSeq" id="WP_016522158.1">
    <property type="nucleotide sequence ID" value="NZ_KE332517.1"/>
</dbReference>
<protein>
    <submittedName>
        <fullName evidence="6">Selenocysteine-specific translation elongation factor</fullName>
    </submittedName>
</protein>
<dbReference type="PANTHER" id="PTHR43721">
    <property type="entry name" value="ELONGATION FACTOR TU-RELATED"/>
    <property type="match status" value="1"/>
</dbReference>
<evidence type="ECO:0000256" key="2">
    <source>
        <dbReference type="ARBA" id="ARBA00022490"/>
    </source>
</evidence>
<dbReference type="InterPro" id="IPR009000">
    <property type="entry name" value="Transl_B-barrel_sf"/>
</dbReference>